<dbReference type="AlphaFoldDB" id="A0A2S0MRK6"/>
<organism evidence="2 3">
    <name type="scientific">Pukyongiella litopenaei</name>
    <dbReference type="NCBI Taxonomy" id="2605946"/>
    <lineage>
        <taxon>Bacteria</taxon>
        <taxon>Pseudomonadati</taxon>
        <taxon>Pseudomonadota</taxon>
        <taxon>Alphaproteobacteria</taxon>
        <taxon>Rhodobacterales</taxon>
        <taxon>Paracoccaceae</taxon>
        <taxon>Pukyongiella</taxon>
    </lineage>
</organism>
<dbReference type="Pfam" id="PF24891">
    <property type="entry name" value="DUF7742"/>
    <property type="match status" value="1"/>
</dbReference>
<feature type="domain" description="DUF7742" evidence="1">
    <location>
        <begin position="2"/>
        <end position="88"/>
    </location>
</feature>
<dbReference type="Proteomes" id="UP000237655">
    <property type="component" value="Chromosome"/>
</dbReference>
<dbReference type="KEGG" id="thas:C6Y53_13005"/>
<dbReference type="EMBL" id="CP027665">
    <property type="protein sequence ID" value="AVO38518.1"/>
    <property type="molecule type" value="Genomic_DNA"/>
</dbReference>
<sequence>MRPLMHGDVSCAARALLNVPASARARLCRRLVHEAGEAYAHMQRTGKVHPLYGNGSLMSAARKRVLAAEPRFDDIEYCRCFEMVLRRLATVLGRAATA</sequence>
<evidence type="ECO:0000313" key="3">
    <source>
        <dbReference type="Proteomes" id="UP000237655"/>
    </source>
</evidence>
<evidence type="ECO:0000313" key="2">
    <source>
        <dbReference type="EMBL" id="AVO38518.1"/>
    </source>
</evidence>
<keyword evidence="3" id="KW-1185">Reference proteome</keyword>
<gene>
    <name evidence="2" type="ORF">C6Y53_13005</name>
</gene>
<reference evidence="3" key="1">
    <citation type="submission" date="2018-03" db="EMBL/GenBank/DDBJ databases">
        <title>Genomic analysis of the strain SH-1 isolated from shrimp intestine.</title>
        <authorList>
            <person name="Kim Y.-S."/>
            <person name="Kim S.-E."/>
            <person name="Kim K.-H."/>
        </authorList>
    </citation>
    <scope>NUCLEOTIDE SEQUENCE [LARGE SCALE GENOMIC DNA]</scope>
    <source>
        <strain evidence="3">SH-1</strain>
    </source>
</reference>
<dbReference type="InterPro" id="IPR056644">
    <property type="entry name" value="DUF7742"/>
</dbReference>
<dbReference type="RefSeq" id="WP_106472830.1">
    <property type="nucleotide sequence ID" value="NZ_CP027665.1"/>
</dbReference>
<evidence type="ECO:0000259" key="1">
    <source>
        <dbReference type="Pfam" id="PF24891"/>
    </source>
</evidence>
<protein>
    <recommendedName>
        <fullName evidence="1">DUF7742 domain-containing protein</fullName>
    </recommendedName>
</protein>
<proteinExistence type="predicted"/>
<accession>A0A2S0MRK6</accession>
<name>A0A2S0MRK6_9RHOB</name>